<feature type="signal peptide" evidence="1">
    <location>
        <begin position="1"/>
        <end position="33"/>
    </location>
</feature>
<evidence type="ECO:0000313" key="3">
    <source>
        <dbReference type="EMBL" id="BAX93085.1"/>
    </source>
</evidence>
<accession>A0A1Z4EJC4</accession>
<sequence>MNLTAVAIKMPMAIGILAAMAVSSGGATPAAQADPTADFLALARSQGIGVGRPDSALIEDAKEVCDLLDYQEQAYTYLNQRAGLDRQHAALFLTDSVTYYCPQFAPKLAPH</sequence>
<dbReference type="KEGG" id="mshg:MSG_02944"/>
<keyword evidence="4" id="KW-1185">Reference proteome</keyword>
<evidence type="ECO:0000313" key="4">
    <source>
        <dbReference type="Proteomes" id="UP000217736"/>
    </source>
</evidence>
<protein>
    <recommendedName>
        <fullName evidence="2">DUF732 domain-containing protein</fullName>
    </recommendedName>
</protein>
<feature type="domain" description="DUF732" evidence="2">
    <location>
        <begin position="37"/>
        <end position="103"/>
    </location>
</feature>
<gene>
    <name evidence="3" type="ORF">MSG_02944</name>
</gene>
<evidence type="ECO:0000259" key="2">
    <source>
        <dbReference type="Pfam" id="PF05305"/>
    </source>
</evidence>
<dbReference type="AlphaFoldDB" id="A0A1Z4EJC4"/>
<dbReference type="InterPro" id="IPR007969">
    <property type="entry name" value="DUF732"/>
</dbReference>
<organism evidence="3 4">
    <name type="scientific">Mycobacterium shigaense</name>
    <dbReference type="NCBI Taxonomy" id="722731"/>
    <lineage>
        <taxon>Bacteria</taxon>
        <taxon>Bacillati</taxon>
        <taxon>Actinomycetota</taxon>
        <taxon>Actinomycetes</taxon>
        <taxon>Mycobacteriales</taxon>
        <taxon>Mycobacteriaceae</taxon>
        <taxon>Mycobacterium</taxon>
        <taxon>Mycobacterium simiae complex</taxon>
    </lineage>
</organism>
<dbReference type="Pfam" id="PF05305">
    <property type="entry name" value="DUF732"/>
    <property type="match status" value="1"/>
</dbReference>
<feature type="chain" id="PRO_5013006665" description="DUF732 domain-containing protein" evidence="1">
    <location>
        <begin position="34"/>
        <end position="111"/>
    </location>
</feature>
<proteinExistence type="predicted"/>
<name>A0A1Z4EJC4_9MYCO</name>
<reference evidence="4" key="1">
    <citation type="submission" date="2017-06" db="EMBL/GenBank/DDBJ databases">
        <title>Complete Genome Sequence of Mycobacterium shigaense.</title>
        <authorList>
            <person name="Fukano H."/>
            <person name="Yoshida M."/>
            <person name="Kazumi Y."/>
            <person name="Ogura Y."/>
            <person name="Mitarai S."/>
            <person name="Hayashi T."/>
            <person name="Hoshino Y."/>
        </authorList>
    </citation>
    <scope>NUCLEOTIDE SEQUENCE [LARGE SCALE GENOMIC DNA]</scope>
    <source>
        <strain evidence="4">UN-152</strain>
    </source>
</reference>
<dbReference type="Proteomes" id="UP000217736">
    <property type="component" value="Chromosome"/>
</dbReference>
<evidence type="ECO:0000256" key="1">
    <source>
        <dbReference type="SAM" id="SignalP"/>
    </source>
</evidence>
<dbReference type="EMBL" id="AP018164">
    <property type="protein sequence ID" value="BAX93085.1"/>
    <property type="molecule type" value="Genomic_DNA"/>
</dbReference>
<keyword evidence="1" id="KW-0732">Signal</keyword>